<keyword evidence="3" id="KW-1185">Reference proteome</keyword>
<dbReference type="EMBL" id="BONQ01000211">
    <property type="protein sequence ID" value="GIG53101.1"/>
    <property type="molecule type" value="Genomic_DNA"/>
</dbReference>
<gene>
    <name evidence="2" type="ORF">Dsi01nite_111420</name>
</gene>
<feature type="compositionally biased region" description="Basic and acidic residues" evidence="1">
    <location>
        <begin position="10"/>
        <end position="21"/>
    </location>
</feature>
<proteinExistence type="predicted"/>
<reference evidence="2" key="1">
    <citation type="submission" date="2021-01" db="EMBL/GenBank/DDBJ databases">
        <title>Whole genome shotgun sequence of Dactylosporangium siamense NBRC 106093.</title>
        <authorList>
            <person name="Komaki H."/>
            <person name="Tamura T."/>
        </authorList>
    </citation>
    <scope>NUCLEOTIDE SEQUENCE</scope>
    <source>
        <strain evidence="2">NBRC 106093</strain>
    </source>
</reference>
<protein>
    <submittedName>
        <fullName evidence="2">Uncharacterized protein</fullName>
    </submittedName>
</protein>
<organism evidence="2 3">
    <name type="scientific">Dactylosporangium siamense</name>
    <dbReference type="NCBI Taxonomy" id="685454"/>
    <lineage>
        <taxon>Bacteria</taxon>
        <taxon>Bacillati</taxon>
        <taxon>Actinomycetota</taxon>
        <taxon>Actinomycetes</taxon>
        <taxon>Micromonosporales</taxon>
        <taxon>Micromonosporaceae</taxon>
        <taxon>Dactylosporangium</taxon>
    </lineage>
</organism>
<dbReference type="AlphaFoldDB" id="A0A919PZ95"/>
<sequence length="82" mass="8305">MPGRALSQVPEHRGVAAGAQRHDDAAKEIALGRDAAAVEPGEAISVIAQRLVGGGVRCRRLPAMRVDVGDAGEGLGGQVGEP</sequence>
<evidence type="ECO:0000313" key="2">
    <source>
        <dbReference type="EMBL" id="GIG53101.1"/>
    </source>
</evidence>
<evidence type="ECO:0000313" key="3">
    <source>
        <dbReference type="Proteomes" id="UP000660611"/>
    </source>
</evidence>
<feature type="region of interest" description="Disordered" evidence="1">
    <location>
        <begin position="1"/>
        <end position="21"/>
    </location>
</feature>
<dbReference type="Proteomes" id="UP000660611">
    <property type="component" value="Unassembled WGS sequence"/>
</dbReference>
<evidence type="ECO:0000256" key="1">
    <source>
        <dbReference type="SAM" id="MobiDB-lite"/>
    </source>
</evidence>
<name>A0A919PZ95_9ACTN</name>
<comment type="caution">
    <text evidence="2">The sequence shown here is derived from an EMBL/GenBank/DDBJ whole genome shotgun (WGS) entry which is preliminary data.</text>
</comment>
<accession>A0A919PZ95</accession>